<reference evidence="9 10" key="1">
    <citation type="submission" date="2017-09" db="EMBL/GenBank/DDBJ databases">
        <title>Depth-based differentiation of microbial function through sediment-hosted aquifers and enrichment of novel symbionts in the deep terrestrial subsurface.</title>
        <authorList>
            <person name="Probst A.J."/>
            <person name="Ladd B."/>
            <person name="Jarett J.K."/>
            <person name="Geller-Mcgrath D.E."/>
            <person name="Sieber C.M."/>
            <person name="Emerson J.B."/>
            <person name="Anantharaman K."/>
            <person name="Thomas B.C."/>
            <person name="Malmstrom R."/>
            <person name="Stieglmeier M."/>
            <person name="Klingl A."/>
            <person name="Woyke T."/>
            <person name="Ryan C.M."/>
            <person name="Banfield J.F."/>
        </authorList>
    </citation>
    <scope>NUCLEOTIDE SEQUENCE [LARGE SCALE GENOMIC DNA]</scope>
    <source>
        <strain evidence="9">CG10_big_fil_rev_8_21_14_0_10_42_12</strain>
    </source>
</reference>
<dbReference type="GO" id="GO:0004045">
    <property type="term" value="F:peptidyl-tRNA hydrolase activity"/>
    <property type="evidence" value="ECO:0007669"/>
    <property type="project" value="UniProtKB-EC"/>
</dbReference>
<evidence type="ECO:0000313" key="9">
    <source>
        <dbReference type="EMBL" id="PIR38230.1"/>
    </source>
</evidence>
<proteinExistence type="inferred from homology"/>
<protein>
    <recommendedName>
        <fullName evidence="6 7">Peptidyl-tRNA hydrolase</fullName>
        <ecNumber evidence="1 7">3.1.1.29</ecNumber>
    </recommendedName>
</protein>
<name>A0A2H0QVB5_9BACT</name>
<dbReference type="EC" id="3.1.1.29" evidence="1 7"/>
<accession>A0A2H0QVB5</accession>
<dbReference type="Pfam" id="PF01195">
    <property type="entry name" value="Pept_tRNA_hydro"/>
    <property type="match status" value="1"/>
</dbReference>
<evidence type="ECO:0000256" key="4">
    <source>
        <dbReference type="ARBA" id="ARBA00022884"/>
    </source>
</evidence>
<evidence type="ECO:0000256" key="3">
    <source>
        <dbReference type="ARBA" id="ARBA00022801"/>
    </source>
</evidence>
<dbReference type="Gene3D" id="3.40.50.1470">
    <property type="entry name" value="Peptidyl-tRNA hydrolase"/>
    <property type="match status" value="1"/>
</dbReference>
<keyword evidence="3 7" id="KW-0378">Hydrolase</keyword>
<sequence length="201" mass="21998">MKVMVTVVGLGNPGKEYEQTRHNVGRMIVEDVALYFGVREWKEDKKKVALVASGGTGKEKIEYILPETFMNKSGKSLAHLKGGVKKIENTIVIHDDLDMPVGSAKMLFNRGDGGHKGVISINKSIGSKAYVRIKIGISKTTPAGNIKKPKGEEAVQKHVLGEFSLDELKIIKKISKGVAEALELFMGDGRAKAQTIFNSRY</sequence>
<organism evidence="9 10">
    <name type="scientific">Candidatus Zambryskibacteria bacterium CG10_big_fil_rev_8_21_14_0_10_42_12</name>
    <dbReference type="NCBI Taxonomy" id="1975115"/>
    <lineage>
        <taxon>Bacteria</taxon>
        <taxon>Candidatus Zambryskiibacteriota</taxon>
    </lineage>
</organism>
<evidence type="ECO:0000256" key="1">
    <source>
        <dbReference type="ARBA" id="ARBA00013260"/>
    </source>
</evidence>
<evidence type="ECO:0000313" key="10">
    <source>
        <dbReference type="Proteomes" id="UP000231333"/>
    </source>
</evidence>
<keyword evidence="4" id="KW-0694">RNA-binding</keyword>
<dbReference type="InterPro" id="IPR018171">
    <property type="entry name" value="Pept_tRNA_hydro_CS"/>
</dbReference>
<dbReference type="AlphaFoldDB" id="A0A2H0QVB5"/>
<keyword evidence="2" id="KW-0820">tRNA-binding</keyword>
<evidence type="ECO:0000256" key="7">
    <source>
        <dbReference type="RuleBase" id="RU000673"/>
    </source>
</evidence>
<dbReference type="PANTHER" id="PTHR17224:SF1">
    <property type="entry name" value="PEPTIDYL-TRNA HYDROLASE"/>
    <property type="match status" value="1"/>
</dbReference>
<dbReference type="Proteomes" id="UP000231333">
    <property type="component" value="Unassembled WGS sequence"/>
</dbReference>
<comment type="catalytic activity">
    <reaction evidence="7">
        <text>an N-acyl-L-alpha-aminoacyl-tRNA + H2O = an N-acyl-L-amino acid + a tRNA + H(+)</text>
        <dbReference type="Rhea" id="RHEA:54448"/>
        <dbReference type="Rhea" id="RHEA-COMP:10123"/>
        <dbReference type="Rhea" id="RHEA-COMP:13883"/>
        <dbReference type="ChEBI" id="CHEBI:15377"/>
        <dbReference type="ChEBI" id="CHEBI:15378"/>
        <dbReference type="ChEBI" id="CHEBI:59874"/>
        <dbReference type="ChEBI" id="CHEBI:78442"/>
        <dbReference type="ChEBI" id="CHEBI:138191"/>
        <dbReference type="EC" id="3.1.1.29"/>
    </reaction>
</comment>
<evidence type="ECO:0000256" key="2">
    <source>
        <dbReference type="ARBA" id="ARBA00022555"/>
    </source>
</evidence>
<dbReference type="EMBL" id="PCXL01000011">
    <property type="protein sequence ID" value="PIR38230.1"/>
    <property type="molecule type" value="Genomic_DNA"/>
</dbReference>
<gene>
    <name evidence="9" type="ORF">COV34_01285</name>
</gene>
<dbReference type="InterPro" id="IPR001328">
    <property type="entry name" value="Pept_tRNA_hydro"/>
</dbReference>
<dbReference type="PANTHER" id="PTHR17224">
    <property type="entry name" value="PEPTIDYL-TRNA HYDROLASE"/>
    <property type="match status" value="1"/>
</dbReference>
<evidence type="ECO:0000256" key="6">
    <source>
        <dbReference type="ARBA" id="ARBA00050038"/>
    </source>
</evidence>
<comment type="similarity">
    <text evidence="5 8">Belongs to the PTH family.</text>
</comment>
<evidence type="ECO:0000256" key="8">
    <source>
        <dbReference type="RuleBase" id="RU004320"/>
    </source>
</evidence>
<dbReference type="PROSITE" id="PS01195">
    <property type="entry name" value="PEPT_TRNA_HYDROL_1"/>
    <property type="match status" value="1"/>
</dbReference>
<dbReference type="CDD" id="cd00462">
    <property type="entry name" value="PTH"/>
    <property type="match status" value="1"/>
</dbReference>
<dbReference type="InterPro" id="IPR036416">
    <property type="entry name" value="Pept_tRNA_hydro_sf"/>
</dbReference>
<comment type="caution">
    <text evidence="9">The sequence shown here is derived from an EMBL/GenBank/DDBJ whole genome shotgun (WGS) entry which is preliminary data.</text>
</comment>
<dbReference type="GO" id="GO:0000049">
    <property type="term" value="F:tRNA binding"/>
    <property type="evidence" value="ECO:0007669"/>
    <property type="project" value="UniProtKB-KW"/>
</dbReference>
<evidence type="ECO:0000256" key="5">
    <source>
        <dbReference type="ARBA" id="ARBA00038063"/>
    </source>
</evidence>
<dbReference type="SUPFAM" id="SSF53178">
    <property type="entry name" value="Peptidyl-tRNA hydrolase-like"/>
    <property type="match status" value="1"/>
</dbReference>
<dbReference type="NCBIfam" id="TIGR00447">
    <property type="entry name" value="pth"/>
    <property type="match status" value="1"/>
</dbReference>